<protein>
    <submittedName>
        <fullName evidence="3">Disease resistance protein</fullName>
    </submittedName>
</protein>
<organism evidence="3 4">
    <name type="scientific">Quercus suber</name>
    <name type="common">Cork oak</name>
    <dbReference type="NCBI Taxonomy" id="58331"/>
    <lineage>
        <taxon>Eukaryota</taxon>
        <taxon>Viridiplantae</taxon>
        <taxon>Streptophyta</taxon>
        <taxon>Embryophyta</taxon>
        <taxon>Tracheophyta</taxon>
        <taxon>Spermatophyta</taxon>
        <taxon>Magnoliopsida</taxon>
        <taxon>eudicotyledons</taxon>
        <taxon>Gunneridae</taxon>
        <taxon>Pentapetalae</taxon>
        <taxon>rosids</taxon>
        <taxon>fabids</taxon>
        <taxon>Fagales</taxon>
        <taxon>Fagaceae</taxon>
        <taxon>Quercus</taxon>
    </lineage>
</organism>
<dbReference type="EMBL" id="PKMF04000528">
    <property type="protein sequence ID" value="KAK7827184.1"/>
    <property type="molecule type" value="Genomic_DNA"/>
</dbReference>
<dbReference type="Gene3D" id="3.80.10.10">
    <property type="entry name" value="Ribonuclease Inhibitor"/>
    <property type="match status" value="1"/>
</dbReference>
<dbReference type="PANTHER" id="PTHR15140">
    <property type="entry name" value="TUBULIN-SPECIFIC CHAPERONE E"/>
    <property type="match status" value="1"/>
</dbReference>
<sequence>MEKISSSAQNGKVRRLAIILESNDNYITGIKFSEYPYLRSLLYLLPSPYENYCIQSFSDFKESRFKKFKLVRVLHLESFRKHGRKLPKDIGCLIHLRYLSLKNSNINKVSSSIGNLRCLETLDLRISSKPRVPNVFKYMKQLKHLYLPCSYRVCCKLELGNLSYLQTLVNVQPKTIQIPTWFKLNRLRVLKVSNDKQAQDAIQMLISRCPLIEKLHLYKHLKKLPEAHQFSPNLAKLTLSGTKLEEDPVETLEKLPNLKILCFRHELEKESPDSNQLVGRASFNGKNMVCSERGFPLLQSLLLSHLYYLEEWRVEQGAMPSLCHLEIEFCGGLKMIPDGLRFITTLQELKIKNMTKSFTDRLHEGGPDFDKVKHVPSLSSLSLCYAIALYLIELGISISRDGNLCFFRINI</sequence>
<feature type="non-terminal residue" evidence="3">
    <location>
        <position position="411"/>
    </location>
</feature>
<dbReference type="Proteomes" id="UP000237347">
    <property type="component" value="Unassembled WGS sequence"/>
</dbReference>
<keyword evidence="4" id="KW-1185">Reference proteome</keyword>
<dbReference type="SUPFAM" id="SSF52058">
    <property type="entry name" value="L domain-like"/>
    <property type="match status" value="1"/>
</dbReference>
<dbReference type="AlphaFoldDB" id="A0AAW0JK90"/>
<keyword evidence="1" id="KW-0677">Repeat</keyword>
<gene>
    <name evidence="3" type="ORF">CFP56_031337</name>
</gene>
<evidence type="ECO:0000259" key="2">
    <source>
        <dbReference type="Pfam" id="PF23598"/>
    </source>
</evidence>
<dbReference type="InterPro" id="IPR055414">
    <property type="entry name" value="LRR_R13L4/SHOC2-like"/>
</dbReference>
<accession>A0AAW0JK90</accession>
<dbReference type="InterPro" id="IPR032675">
    <property type="entry name" value="LRR_dom_sf"/>
</dbReference>
<evidence type="ECO:0000313" key="4">
    <source>
        <dbReference type="Proteomes" id="UP000237347"/>
    </source>
</evidence>
<dbReference type="PANTHER" id="PTHR15140:SF37">
    <property type="entry name" value="UBIQUITIN-LIKE DOMAIN-CONTAINING PROTEIN"/>
    <property type="match status" value="1"/>
</dbReference>
<evidence type="ECO:0000256" key="1">
    <source>
        <dbReference type="ARBA" id="ARBA00022737"/>
    </source>
</evidence>
<feature type="domain" description="Disease resistance R13L4/SHOC-2-like LRR" evidence="2">
    <location>
        <begin position="64"/>
        <end position="219"/>
    </location>
</feature>
<evidence type="ECO:0000313" key="3">
    <source>
        <dbReference type="EMBL" id="KAK7827184.1"/>
    </source>
</evidence>
<reference evidence="3 4" key="1">
    <citation type="journal article" date="2018" name="Sci. Data">
        <title>The draft genome sequence of cork oak.</title>
        <authorList>
            <person name="Ramos A.M."/>
            <person name="Usie A."/>
            <person name="Barbosa P."/>
            <person name="Barros P.M."/>
            <person name="Capote T."/>
            <person name="Chaves I."/>
            <person name="Simoes F."/>
            <person name="Abreu I."/>
            <person name="Carrasquinho I."/>
            <person name="Faro C."/>
            <person name="Guimaraes J.B."/>
            <person name="Mendonca D."/>
            <person name="Nobrega F."/>
            <person name="Rodrigues L."/>
            <person name="Saibo N.J.M."/>
            <person name="Varela M.C."/>
            <person name="Egas C."/>
            <person name="Matos J."/>
            <person name="Miguel C.M."/>
            <person name="Oliveira M.M."/>
            <person name="Ricardo C.P."/>
            <person name="Goncalves S."/>
        </authorList>
    </citation>
    <scope>NUCLEOTIDE SEQUENCE [LARGE SCALE GENOMIC DNA]</scope>
    <source>
        <strain evidence="4">cv. HL8</strain>
    </source>
</reference>
<proteinExistence type="predicted"/>
<dbReference type="Pfam" id="PF23598">
    <property type="entry name" value="LRR_14"/>
    <property type="match status" value="1"/>
</dbReference>
<name>A0AAW0JK90_QUESU</name>
<comment type="caution">
    <text evidence="3">The sequence shown here is derived from an EMBL/GenBank/DDBJ whole genome shotgun (WGS) entry which is preliminary data.</text>
</comment>